<protein>
    <submittedName>
        <fullName evidence="2">Nuclear transport factor 2 family protein</fullName>
    </submittedName>
</protein>
<reference evidence="2 3" key="1">
    <citation type="submission" date="2023-07" db="EMBL/GenBank/DDBJ databases">
        <authorList>
            <person name="Girao M."/>
            <person name="Carvalho M.F."/>
        </authorList>
    </citation>
    <scope>NUCLEOTIDE SEQUENCE [LARGE SCALE GENOMIC DNA]</scope>
    <source>
        <strain evidence="2 3">YIM65754</strain>
    </source>
</reference>
<dbReference type="RefSeq" id="WP_054715495.1">
    <property type="nucleotide sequence ID" value="NZ_JAUTXY010000009.1"/>
</dbReference>
<gene>
    <name evidence="2" type="ORF">Q7514_19450</name>
</gene>
<proteinExistence type="predicted"/>
<evidence type="ECO:0000313" key="2">
    <source>
        <dbReference type="EMBL" id="MEE2059698.1"/>
    </source>
</evidence>
<dbReference type="Pfam" id="PF13577">
    <property type="entry name" value="SnoaL_4"/>
    <property type="match status" value="1"/>
</dbReference>
<dbReference type="Proteomes" id="UP001336020">
    <property type="component" value="Unassembled WGS sequence"/>
</dbReference>
<comment type="caution">
    <text evidence="2">The sequence shown here is derived from an EMBL/GenBank/DDBJ whole genome shotgun (WGS) entry which is preliminary data.</text>
</comment>
<feature type="domain" description="SnoaL-like" evidence="1">
    <location>
        <begin position="2"/>
        <end position="125"/>
    </location>
</feature>
<sequence length="161" mass="18593">MDLEAMEQIAQVKYRYARTLDTKNWEELTDTLVPEATAVYGEHLSFESRDVFINFLENTLGLHMVTEHHCSHPEIRIDESGRTATGTWLLADTVIVPEDGMILRGSAYYHDRYVRCDDGAWRIAHTGYERNWETVVSLADMPSFRLSSNRWAMLQQPPRAS</sequence>
<accession>A0ABU7LDS8</accession>
<dbReference type="Gene3D" id="3.10.450.50">
    <property type="match status" value="1"/>
</dbReference>
<evidence type="ECO:0000259" key="1">
    <source>
        <dbReference type="Pfam" id="PF13577"/>
    </source>
</evidence>
<dbReference type="SUPFAM" id="SSF54427">
    <property type="entry name" value="NTF2-like"/>
    <property type="match status" value="1"/>
</dbReference>
<organism evidence="2 3">
    <name type="scientific">Rhodococcus artemisiae</name>
    <dbReference type="NCBI Taxonomy" id="714159"/>
    <lineage>
        <taxon>Bacteria</taxon>
        <taxon>Bacillati</taxon>
        <taxon>Actinomycetota</taxon>
        <taxon>Actinomycetes</taxon>
        <taxon>Mycobacteriales</taxon>
        <taxon>Nocardiaceae</taxon>
        <taxon>Rhodococcus</taxon>
    </lineage>
</organism>
<dbReference type="InterPro" id="IPR037401">
    <property type="entry name" value="SnoaL-like"/>
</dbReference>
<dbReference type="InterPro" id="IPR032710">
    <property type="entry name" value="NTF2-like_dom_sf"/>
</dbReference>
<keyword evidence="3" id="KW-1185">Reference proteome</keyword>
<dbReference type="EMBL" id="JAUTXY010000009">
    <property type="protein sequence ID" value="MEE2059698.1"/>
    <property type="molecule type" value="Genomic_DNA"/>
</dbReference>
<evidence type="ECO:0000313" key="3">
    <source>
        <dbReference type="Proteomes" id="UP001336020"/>
    </source>
</evidence>
<name>A0ABU7LDS8_9NOCA</name>